<dbReference type="GO" id="GO:0004519">
    <property type="term" value="F:endonuclease activity"/>
    <property type="evidence" value="ECO:0007669"/>
    <property type="project" value="UniProtKB-KW"/>
</dbReference>
<evidence type="ECO:0000259" key="2">
    <source>
        <dbReference type="Pfam" id="PF05685"/>
    </source>
</evidence>
<reference evidence="3" key="1">
    <citation type="submission" date="2021-12" db="EMBL/GenBank/DDBJ databases">
        <title>Discovery of the Pendulisporaceae a myxobacterial family with distinct sporulation behavior and unique specialized metabolism.</title>
        <authorList>
            <person name="Garcia R."/>
            <person name="Popoff A."/>
            <person name="Bader C.D."/>
            <person name="Loehr J."/>
            <person name="Walesch S."/>
            <person name="Walt C."/>
            <person name="Boldt J."/>
            <person name="Bunk B."/>
            <person name="Haeckl F.J.F.P.J."/>
            <person name="Gunesch A.P."/>
            <person name="Birkelbach J."/>
            <person name="Nuebel U."/>
            <person name="Pietschmann T."/>
            <person name="Bach T."/>
            <person name="Mueller R."/>
        </authorList>
    </citation>
    <scope>NUCLEOTIDE SEQUENCE</scope>
    <source>
        <strain evidence="3">MSr11367</strain>
    </source>
</reference>
<dbReference type="InterPro" id="IPR011335">
    <property type="entry name" value="Restrct_endonuc-II-like"/>
</dbReference>
<organism evidence="3 4">
    <name type="scientific">Pendulispora rubella</name>
    <dbReference type="NCBI Taxonomy" id="2741070"/>
    <lineage>
        <taxon>Bacteria</taxon>
        <taxon>Pseudomonadati</taxon>
        <taxon>Myxococcota</taxon>
        <taxon>Myxococcia</taxon>
        <taxon>Myxococcales</taxon>
        <taxon>Sorangiineae</taxon>
        <taxon>Pendulisporaceae</taxon>
        <taxon>Pendulispora</taxon>
    </lineage>
</organism>
<dbReference type="PANTHER" id="PTHR33352:SF3">
    <property type="entry name" value="SLR1612 PROTEIN"/>
    <property type="match status" value="1"/>
</dbReference>
<feature type="domain" description="Putative restriction endonuclease" evidence="2">
    <location>
        <begin position="29"/>
        <end position="193"/>
    </location>
</feature>
<dbReference type="Gene3D" id="3.90.1570.10">
    <property type="entry name" value="tt1808, chain A"/>
    <property type="match status" value="1"/>
</dbReference>
<accession>A0ABZ2LG22</accession>
<dbReference type="PANTHER" id="PTHR33352">
    <property type="entry name" value="SLR1095 PROTEIN"/>
    <property type="match status" value="1"/>
</dbReference>
<evidence type="ECO:0000313" key="4">
    <source>
        <dbReference type="Proteomes" id="UP001374803"/>
    </source>
</evidence>
<protein>
    <submittedName>
        <fullName evidence="3">Uma2 family endonuclease</fullName>
    </submittedName>
</protein>
<dbReference type="EMBL" id="CP089983">
    <property type="protein sequence ID" value="WXB08141.1"/>
    <property type="molecule type" value="Genomic_DNA"/>
</dbReference>
<name>A0ABZ2LG22_9BACT</name>
<dbReference type="Pfam" id="PF05685">
    <property type="entry name" value="Uma2"/>
    <property type="match status" value="1"/>
</dbReference>
<evidence type="ECO:0000313" key="3">
    <source>
        <dbReference type="EMBL" id="WXB08141.1"/>
    </source>
</evidence>
<gene>
    <name evidence="3" type="ORF">LVJ94_12970</name>
</gene>
<dbReference type="CDD" id="cd06260">
    <property type="entry name" value="DUF820-like"/>
    <property type="match status" value="1"/>
</dbReference>
<evidence type="ECO:0000256" key="1">
    <source>
        <dbReference type="SAM" id="MobiDB-lite"/>
    </source>
</evidence>
<feature type="region of interest" description="Disordered" evidence="1">
    <location>
        <begin position="231"/>
        <end position="282"/>
    </location>
</feature>
<keyword evidence="4" id="KW-1185">Reference proteome</keyword>
<keyword evidence="3" id="KW-0255">Endonuclease</keyword>
<proteinExistence type="predicted"/>
<dbReference type="RefSeq" id="WP_394837816.1">
    <property type="nucleotide sequence ID" value="NZ_CP089929.1"/>
</dbReference>
<keyword evidence="3" id="KW-0540">Nuclease</keyword>
<dbReference type="InterPro" id="IPR012296">
    <property type="entry name" value="Nuclease_put_TT1808"/>
</dbReference>
<dbReference type="Proteomes" id="UP001374803">
    <property type="component" value="Chromosome"/>
</dbReference>
<dbReference type="InterPro" id="IPR008538">
    <property type="entry name" value="Uma2"/>
</dbReference>
<dbReference type="SUPFAM" id="SSF52980">
    <property type="entry name" value="Restriction endonuclease-like"/>
    <property type="match status" value="1"/>
</dbReference>
<sequence length="299" mass="34878">MSQRRRYQVDPADPRAPSMEIWEQLTPAERTRIVAELPAEVPWELMPPEGDAHRKAKERSVDALDGFFRKVGRRVYVSAELAVFYPDEPRFSPDLLAVLDVDHHDRSKWVVATEGKGLDLVIEVVWQGSEKKDYEFNVSRYARLGIVEYFIYDRRRGRLVGYRLPSSDAKTYQPIVPQGGRWSSQVLDLELALEAERIRFYYGTAPLPESAELAARTEGLLHEAILKKEESDRRAEEETRRAEEETRRAEEEARRAEEETRRAEEEARRAEEETRRADRAEQELAAVRAELERLKRERL</sequence>
<keyword evidence="3" id="KW-0378">Hydrolase</keyword>